<feature type="domain" description="TRNA-binding" evidence="4">
    <location>
        <begin position="16"/>
        <end position="123"/>
    </location>
</feature>
<dbReference type="SUPFAM" id="SSF50249">
    <property type="entry name" value="Nucleic acid-binding proteins"/>
    <property type="match status" value="1"/>
</dbReference>
<dbReference type="RefSeq" id="WP_145903416.1">
    <property type="nucleotide sequence ID" value="NZ_BAAAMZ010000036.1"/>
</dbReference>
<comment type="caution">
    <text evidence="5">The sequence shown here is derived from an EMBL/GenBank/DDBJ whole genome shotgun (WGS) entry which is preliminary data.</text>
</comment>
<gene>
    <name evidence="5" type="ORF">FHX73_11916</name>
</gene>
<keyword evidence="1 3" id="KW-0820">tRNA-binding</keyword>
<reference evidence="5 6" key="1">
    <citation type="submission" date="2019-06" db="EMBL/GenBank/DDBJ databases">
        <title>Sequencing the genomes of 1000 actinobacteria strains.</title>
        <authorList>
            <person name="Klenk H.-P."/>
        </authorList>
    </citation>
    <scope>NUCLEOTIDE SEQUENCE [LARGE SCALE GENOMIC DNA]</scope>
    <source>
        <strain evidence="5 6">DSM 44826</strain>
    </source>
</reference>
<dbReference type="PROSITE" id="PS50886">
    <property type="entry name" value="TRBD"/>
    <property type="match status" value="1"/>
</dbReference>
<evidence type="ECO:0000256" key="1">
    <source>
        <dbReference type="ARBA" id="ARBA00022555"/>
    </source>
</evidence>
<dbReference type="InterPro" id="IPR002547">
    <property type="entry name" value="tRNA-bd_dom"/>
</dbReference>
<accession>A0A561UCR6</accession>
<evidence type="ECO:0000256" key="2">
    <source>
        <dbReference type="ARBA" id="ARBA00022884"/>
    </source>
</evidence>
<dbReference type="Proteomes" id="UP000317940">
    <property type="component" value="Unassembled WGS sequence"/>
</dbReference>
<evidence type="ECO:0000256" key="3">
    <source>
        <dbReference type="PROSITE-ProRule" id="PRU00209"/>
    </source>
</evidence>
<dbReference type="GO" id="GO:0000049">
    <property type="term" value="F:tRNA binding"/>
    <property type="evidence" value="ECO:0007669"/>
    <property type="project" value="UniProtKB-UniRule"/>
</dbReference>
<dbReference type="OrthoDB" id="9794564at2"/>
<dbReference type="InterPro" id="IPR012340">
    <property type="entry name" value="NA-bd_OB-fold"/>
</dbReference>
<sequence>MEQPMQPEKVQITFGKFQNVDLRVARVLSAPLAEGTRFPCRVLTLDLGHLGRRTSVGQYALLEEAELTGRNVVACVNLGARPMGEFTSEALVLGAPHPSGPADQAQATPLFVAADARPGDCIY</sequence>
<dbReference type="EMBL" id="VIWT01000001">
    <property type="protein sequence ID" value="TWF97141.1"/>
    <property type="molecule type" value="Genomic_DNA"/>
</dbReference>
<proteinExistence type="predicted"/>
<protein>
    <submittedName>
        <fullName evidence="5">tRNA-binding protein</fullName>
    </submittedName>
</protein>
<dbReference type="Gene3D" id="2.40.50.140">
    <property type="entry name" value="Nucleic acid-binding proteins"/>
    <property type="match status" value="1"/>
</dbReference>
<name>A0A561UCR6_9ACTN</name>
<evidence type="ECO:0000313" key="6">
    <source>
        <dbReference type="Proteomes" id="UP000317940"/>
    </source>
</evidence>
<organism evidence="5 6">
    <name type="scientific">Kitasatospora viridis</name>
    <dbReference type="NCBI Taxonomy" id="281105"/>
    <lineage>
        <taxon>Bacteria</taxon>
        <taxon>Bacillati</taxon>
        <taxon>Actinomycetota</taxon>
        <taxon>Actinomycetes</taxon>
        <taxon>Kitasatosporales</taxon>
        <taxon>Streptomycetaceae</taxon>
        <taxon>Kitasatospora</taxon>
    </lineage>
</organism>
<dbReference type="AlphaFoldDB" id="A0A561UCR6"/>
<keyword evidence="6" id="KW-1185">Reference proteome</keyword>
<evidence type="ECO:0000259" key="4">
    <source>
        <dbReference type="PROSITE" id="PS50886"/>
    </source>
</evidence>
<evidence type="ECO:0000313" key="5">
    <source>
        <dbReference type="EMBL" id="TWF97141.1"/>
    </source>
</evidence>
<keyword evidence="2 3" id="KW-0694">RNA-binding</keyword>